<protein>
    <submittedName>
        <fullName evidence="2">Uncharacterized protein</fullName>
    </submittedName>
</protein>
<proteinExistence type="predicted"/>
<dbReference type="EMBL" id="LRPN01000183">
    <property type="protein sequence ID" value="KWZ76962.1"/>
    <property type="molecule type" value="Genomic_DNA"/>
</dbReference>
<evidence type="ECO:0000313" key="3">
    <source>
        <dbReference type="Proteomes" id="UP000070376"/>
    </source>
</evidence>
<reference evidence="3" key="1">
    <citation type="submission" date="2016-01" db="EMBL/GenBank/DDBJ databases">
        <authorList>
            <person name="Mitreva M."/>
            <person name="Pepin K.H."/>
            <person name="Mihindukulasuriya K.A."/>
            <person name="Fulton R."/>
            <person name="Fronick C."/>
            <person name="O'Laughlin M."/>
            <person name="Miner T."/>
            <person name="Herter B."/>
            <person name="Rosa B.A."/>
            <person name="Cordes M."/>
            <person name="Tomlinson C."/>
            <person name="Wollam A."/>
            <person name="Palsikar V.B."/>
            <person name="Mardis E.R."/>
            <person name="Wilson R.K."/>
        </authorList>
    </citation>
    <scope>NUCLEOTIDE SEQUENCE [LARGE SCALE GENOMIC DNA]</scope>
    <source>
        <strain evidence="3">GED7749B</strain>
    </source>
</reference>
<keyword evidence="1" id="KW-0472">Membrane</keyword>
<dbReference type="Proteomes" id="UP000070376">
    <property type="component" value="Unassembled WGS sequence"/>
</dbReference>
<name>A0A133KBM4_HEYCO</name>
<dbReference type="AlphaFoldDB" id="A0A133KBM4"/>
<gene>
    <name evidence="2" type="ORF">HMPREF3213_03564</name>
</gene>
<organism evidence="2 3">
    <name type="scientific">Heyndrickxia coagulans</name>
    <name type="common">Weizmannia coagulans</name>
    <dbReference type="NCBI Taxonomy" id="1398"/>
    <lineage>
        <taxon>Bacteria</taxon>
        <taxon>Bacillati</taxon>
        <taxon>Bacillota</taxon>
        <taxon>Bacilli</taxon>
        <taxon>Bacillales</taxon>
        <taxon>Bacillaceae</taxon>
        <taxon>Heyndrickxia</taxon>
    </lineage>
</organism>
<feature type="transmembrane region" description="Helical" evidence="1">
    <location>
        <begin position="26"/>
        <end position="48"/>
    </location>
</feature>
<evidence type="ECO:0000256" key="1">
    <source>
        <dbReference type="SAM" id="Phobius"/>
    </source>
</evidence>
<keyword evidence="1" id="KW-0812">Transmembrane</keyword>
<accession>A0A133KBM4</accession>
<evidence type="ECO:0000313" key="2">
    <source>
        <dbReference type="EMBL" id="KWZ76962.1"/>
    </source>
</evidence>
<keyword evidence="1" id="KW-1133">Transmembrane helix</keyword>
<dbReference type="PATRIC" id="fig|1398.22.peg.3570"/>
<sequence>MVEKGEVPLFPYLIGFLVQFPQEKKYYIPALISLSFFVLLAVLVFFIFRKINEKQVKQAKKLEEEIMKKNRFPHAD</sequence>
<comment type="caution">
    <text evidence="2">The sequence shown here is derived from an EMBL/GenBank/DDBJ whole genome shotgun (WGS) entry which is preliminary data.</text>
</comment>